<accession>A0ABT5B2B5</accession>
<proteinExistence type="predicted"/>
<gene>
    <name evidence="1" type="ORF">POL58_10880</name>
</gene>
<dbReference type="Gene3D" id="2.130.10.10">
    <property type="entry name" value="YVTN repeat-like/Quinoprotein amine dehydrogenase"/>
    <property type="match status" value="1"/>
</dbReference>
<dbReference type="RefSeq" id="WP_271997163.1">
    <property type="nucleotide sequence ID" value="NZ_JAQNDN010000003.1"/>
</dbReference>
<dbReference type="EMBL" id="JAQNDN010000003">
    <property type="protein sequence ID" value="MDC0668247.1"/>
    <property type="molecule type" value="Genomic_DNA"/>
</dbReference>
<dbReference type="Proteomes" id="UP001217838">
    <property type="component" value="Unassembled WGS sequence"/>
</dbReference>
<sequence>MELGAWTTLSSEGGGAAVVVGEQTIAVGLGGHAVIWDGVRRVASVTGTSISPGRPRVVGGRVAWGPNLLALDAGTLESLKAAEPLHMPMDRGDVVRTYAWSGDGAWLARSVSTHGGSARVTLHDGATGQEIVTAWAGSDLAPEALWVGPRWLAIGVRQPRVVDLEGRELATIDFGGTPLSHLEANLDERWLIGVELNRAIALIDTSNWAVIARWAGPWADAAIAPDGAAIVGLELGGKLRLACVDSGRLRELDTLTTFVGAVTVQLGAVDIAVVGSGEVRRASLRVACRGASGSSAMSVSATR</sequence>
<evidence type="ECO:0000313" key="1">
    <source>
        <dbReference type="EMBL" id="MDC0668247.1"/>
    </source>
</evidence>
<dbReference type="SUPFAM" id="SSF50969">
    <property type="entry name" value="YVTN repeat-like/Quinoprotein amine dehydrogenase"/>
    <property type="match status" value="1"/>
</dbReference>
<reference evidence="1 2" key="1">
    <citation type="submission" date="2022-11" db="EMBL/GenBank/DDBJ databases">
        <title>Minimal conservation of predation-associated metabolite biosynthetic gene clusters underscores biosynthetic potential of Myxococcota including descriptions for ten novel species: Archangium lansinium sp. nov., Myxococcus landrumus sp. nov., Nannocystis bai.</title>
        <authorList>
            <person name="Ahearne A."/>
            <person name="Stevens C."/>
            <person name="Dowd S."/>
        </authorList>
    </citation>
    <scope>NUCLEOTIDE SEQUENCE [LARGE SCALE GENOMIC DNA]</scope>
    <source>
        <strain evidence="1 2">NCELM</strain>
    </source>
</reference>
<protein>
    <recommendedName>
        <fullName evidence="3">WD40 repeat domain-containing protein</fullName>
    </recommendedName>
</protein>
<evidence type="ECO:0008006" key="3">
    <source>
        <dbReference type="Google" id="ProtNLM"/>
    </source>
</evidence>
<evidence type="ECO:0000313" key="2">
    <source>
        <dbReference type="Proteomes" id="UP001217838"/>
    </source>
</evidence>
<name>A0ABT5B2B5_9BACT</name>
<dbReference type="InterPro" id="IPR011044">
    <property type="entry name" value="Quino_amine_DH_bsu"/>
</dbReference>
<dbReference type="InterPro" id="IPR015943">
    <property type="entry name" value="WD40/YVTN_repeat-like_dom_sf"/>
</dbReference>
<comment type="caution">
    <text evidence="1">The sequence shown here is derived from an EMBL/GenBank/DDBJ whole genome shotgun (WGS) entry which is preliminary data.</text>
</comment>
<keyword evidence="2" id="KW-1185">Reference proteome</keyword>
<organism evidence="1 2">
    <name type="scientific">Nannocystis radixulma</name>
    <dbReference type="NCBI Taxonomy" id="2995305"/>
    <lineage>
        <taxon>Bacteria</taxon>
        <taxon>Pseudomonadati</taxon>
        <taxon>Myxococcota</taxon>
        <taxon>Polyangia</taxon>
        <taxon>Nannocystales</taxon>
        <taxon>Nannocystaceae</taxon>
        <taxon>Nannocystis</taxon>
    </lineage>
</organism>